<accession>A0AAD1UFV6</accession>
<sequence length="409" mass="47339">MKQQVARSKPYKDRREIVLSAGASKRMISQCIKLSRNRWISQTSDKFKINDTLPSKSRITMMRGNVVSIPPNRSFIHATPQNFNNAERMDNTVYSVQPWKKCVIRRQKRHQNPQISKLHNGCMKMIFSEATPDKKEVEQMWLKLNDLNGSDTNSFSSSSKNTNFKSKGTLKSLSTTAYSEDPSESFHTQSKMILGCRGYLSDKITKSIKKGLKFGDTRRKLILKEVDKQIRSKGSIFLENADSEAEFLPNKERRSSSKIYQRSVQPKKASAADKEKLGIFQMLRRPNPVLRKDQKVPNNWSFTNEYSIFADSCQKRAKKMKNKQRRIISEEHQFCPSKFVVNRNLKNSDSFNCSMGLHQNSDHKKMAQDQISPTKIRFLNNQSSLTNTEMRFFRNKDLADFCNSRQICT</sequence>
<evidence type="ECO:0000313" key="2">
    <source>
        <dbReference type="Proteomes" id="UP001295684"/>
    </source>
</evidence>
<dbReference type="Proteomes" id="UP001295684">
    <property type="component" value="Unassembled WGS sequence"/>
</dbReference>
<gene>
    <name evidence="1" type="ORF">ECRASSUSDP1_LOCUS9286</name>
</gene>
<keyword evidence="2" id="KW-1185">Reference proteome</keyword>
<protein>
    <submittedName>
        <fullName evidence="1">Uncharacterized protein</fullName>
    </submittedName>
</protein>
<name>A0AAD1UFV6_EUPCR</name>
<reference evidence="1" key="1">
    <citation type="submission" date="2023-07" db="EMBL/GenBank/DDBJ databases">
        <authorList>
            <consortium name="AG Swart"/>
            <person name="Singh M."/>
            <person name="Singh A."/>
            <person name="Seah K."/>
            <person name="Emmerich C."/>
        </authorList>
    </citation>
    <scope>NUCLEOTIDE SEQUENCE</scope>
    <source>
        <strain evidence="1">DP1</strain>
    </source>
</reference>
<dbReference type="AlphaFoldDB" id="A0AAD1UFV6"/>
<dbReference type="EMBL" id="CAMPGE010009122">
    <property type="protein sequence ID" value="CAI2367997.1"/>
    <property type="molecule type" value="Genomic_DNA"/>
</dbReference>
<comment type="caution">
    <text evidence="1">The sequence shown here is derived from an EMBL/GenBank/DDBJ whole genome shotgun (WGS) entry which is preliminary data.</text>
</comment>
<proteinExistence type="predicted"/>
<organism evidence="1 2">
    <name type="scientific">Euplotes crassus</name>
    <dbReference type="NCBI Taxonomy" id="5936"/>
    <lineage>
        <taxon>Eukaryota</taxon>
        <taxon>Sar</taxon>
        <taxon>Alveolata</taxon>
        <taxon>Ciliophora</taxon>
        <taxon>Intramacronucleata</taxon>
        <taxon>Spirotrichea</taxon>
        <taxon>Hypotrichia</taxon>
        <taxon>Euplotida</taxon>
        <taxon>Euplotidae</taxon>
        <taxon>Moneuplotes</taxon>
    </lineage>
</organism>
<evidence type="ECO:0000313" key="1">
    <source>
        <dbReference type="EMBL" id="CAI2367997.1"/>
    </source>
</evidence>